<feature type="domain" description="Restriction endonuclease type II NgoFVII N-terminal" evidence="1">
    <location>
        <begin position="7"/>
        <end position="164"/>
    </location>
</feature>
<evidence type="ECO:0000259" key="1">
    <source>
        <dbReference type="Pfam" id="PF09565"/>
    </source>
</evidence>
<feature type="domain" description="Restriction endonuclease type II NgoFVII C-terminal B3-like DNA-binding" evidence="2">
    <location>
        <begin position="204"/>
        <end position="329"/>
    </location>
</feature>
<protein>
    <submittedName>
        <fullName evidence="3">NgoFVII family restriction endonuclease</fullName>
    </submittedName>
</protein>
<evidence type="ECO:0000313" key="4">
    <source>
        <dbReference type="Proteomes" id="UP000266391"/>
    </source>
</evidence>
<dbReference type="RefSeq" id="WP_118093151.1">
    <property type="nucleotide sequence ID" value="NZ_QSIQ01000015.1"/>
</dbReference>
<organism evidence="3 4">
    <name type="scientific">Roseburia inulinivorans</name>
    <dbReference type="NCBI Taxonomy" id="360807"/>
    <lineage>
        <taxon>Bacteria</taxon>
        <taxon>Bacillati</taxon>
        <taxon>Bacillota</taxon>
        <taxon>Clostridia</taxon>
        <taxon>Lachnospirales</taxon>
        <taxon>Lachnospiraceae</taxon>
        <taxon>Roseburia</taxon>
    </lineage>
</organism>
<dbReference type="AlphaFoldDB" id="A0A396AED4"/>
<reference evidence="3 4" key="1">
    <citation type="submission" date="2018-08" db="EMBL/GenBank/DDBJ databases">
        <title>A genome reference for cultivated species of the human gut microbiota.</title>
        <authorList>
            <person name="Zou Y."/>
            <person name="Xue W."/>
            <person name="Luo G."/>
        </authorList>
    </citation>
    <scope>NUCLEOTIDE SEQUENCE [LARGE SCALE GENOMIC DNA]</scope>
    <source>
        <strain evidence="3 4">AM32-8LB</strain>
    </source>
</reference>
<keyword evidence="3" id="KW-0255">Endonuclease</keyword>
<sequence length="339" mass="38595">MYTDNFEEEILFTPARKDGEACNHLKIVTAFTDVERISSHLIKLFDGRNKEYVSGIKVDIILGMTKGTGLTQKKHDKICSLIKRLNSVSGMPQISCNYIVEGKQVHSKVYVWCRGRKAIEAFNGSANYTMNAFFARRECMDVCNPKEANHYFNSLLPDTINCFDGQIKDKVSFSSKKNVEDDVADTNLENLSWENYQTIEPVDTLEVSLLKADGSDTGYGSGVNWGIRKNGYKRNRNQAYIPYNVADHKDGFFPDVNADGTYPVFKVVTKEYDAFYMRQAQAKGKALETPESNAIIGEWIRHKLGVPDGTYITKQMLEQYGKTKVLFKRYEDGIYTLEY</sequence>
<dbReference type="GO" id="GO:0004519">
    <property type="term" value="F:endonuclease activity"/>
    <property type="evidence" value="ECO:0007669"/>
    <property type="project" value="UniProtKB-KW"/>
</dbReference>
<dbReference type="CDD" id="cd09117">
    <property type="entry name" value="PLDc_Bfil_DEXD_like"/>
    <property type="match status" value="1"/>
</dbReference>
<name>A0A396AED4_9FIRM</name>
<dbReference type="EMBL" id="QSIQ01000015">
    <property type="protein sequence ID" value="RHD02967.1"/>
    <property type="molecule type" value="Genomic_DNA"/>
</dbReference>
<evidence type="ECO:0000259" key="2">
    <source>
        <dbReference type="Pfam" id="PF20731"/>
    </source>
</evidence>
<accession>A0A396AED4</accession>
<gene>
    <name evidence="3" type="ORF">DW813_10585</name>
</gene>
<dbReference type="Pfam" id="PF20731">
    <property type="entry name" value="RE_NgoFVII_C"/>
    <property type="match status" value="1"/>
</dbReference>
<keyword evidence="3" id="KW-0540">Nuclease</keyword>
<dbReference type="InterPro" id="IPR019065">
    <property type="entry name" value="RE_NgoFVII_N"/>
</dbReference>
<comment type="caution">
    <text evidence="3">The sequence shown here is derived from an EMBL/GenBank/DDBJ whole genome shotgun (WGS) entry which is preliminary data.</text>
</comment>
<evidence type="ECO:0000313" key="3">
    <source>
        <dbReference type="EMBL" id="RHD02967.1"/>
    </source>
</evidence>
<dbReference type="Proteomes" id="UP000266391">
    <property type="component" value="Unassembled WGS sequence"/>
</dbReference>
<dbReference type="Gene3D" id="3.30.870.10">
    <property type="entry name" value="Endonuclease Chain A"/>
    <property type="match status" value="1"/>
</dbReference>
<keyword evidence="3" id="KW-0378">Hydrolase</keyword>
<proteinExistence type="predicted"/>
<dbReference type="Pfam" id="PF09565">
    <property type="entry name" value="RE_NgoFVII"/>
    <property type="match status" value="1"/>
</dbReference>
<dbReference type="InterPro" id="IPR048923">
    <property type="entry name" value="RE_NgoFVII_C"/>
</dbReference>